<reference evidence="2" key="1">
    <citation type="journal article" date="2023" name="Nat. Plants">
        <title>Single-cell RNA sequencing provides a high-resolution roadmap for understanding the multicellular compartmentation of specialized metabolism.</title>
        <authorList>
            <person name="Sun S."/>
            <person name="Shen X."/>
            <person name="Li Y."/>
            <person name="Li Y."/>
            <person name="Wang S."/>
            <person name="Li R."/>
            <person name="Zhang H."/>
            <person name="Shen G."/>
            <person name="Guo B."/>
            <person name="Wei J."/>
            <person name="Xu J."/>
            <person name="St-Pierre B."/>
            <person name="Chen S."/>
            <person name="Sun C."/>
        </authorList>
    </citation>
    <scope>NUCLEOTIDE SEQUENCE [LARGE SCALE GENOMIC DNA]</scope>
</reference>
<dbReference type="EMBL" id="CM044705">
    <property type="protein sequence ID" value="KAI5660860.1"/>
    <property type="molecule type" value="Genomic_DNA"/>
</dbReference>
<proteinExistence type="predicted"/>
<gene>
    <name evidence="1" type="ORF">M9H77_20183</name>
</gene>
<sequence length="310" mass="33221">MTRSSSSSANAAAAAALRRAYSSASSPSLAPANANANANANAKLPSVEFPSSPQTQAQPAASADQLIHYTHSKHPIAQITLPDLFVCSGCKEYGAGKRFACQECDFQLHEFCALSPPLLKSHPLHGQHHLVFHSRPKQAGITWPKCDVCGKSSKGFTFRCRACSFQMHPCCAMLSTEMTFPVHPHPLKLLPPVIGEAAGFLCGECKRKRSGRVYHCTVCDYHLHAVCAKSTINGLHENGIKVPDKPSMLGTAARLATQVVIEFIGGLVEGFGEGVGEVLIQNVVRGRGSRRRRNRTRSTTTTATTTTTGG</sequence>
<keyword evidence="2" id="KW-1185">Reference proteome</keyword>
<protein>
    <submittedName>
        <fullName evidence="1">Uncharacterized protein</fullName>
    </submittedName>
</protein>
<accession>A0ACC0AKS2</accession>
<comment type="caution">
    <text evidence="1">The sequence shown here is derived from an EMBL/GenBank/DDBJ whole genome shotgun (WGS) entry which is preliminary data.</text>
</comment>
<evidence type="ECO:0000313" key="1">
    <source>
        <dbReference type="EMBL" id="KAI5660860.1"/>
    </source>
</evidence>
<name>A0ACC0AKS2_CATRO</name>
<dbReference type="Proteomes" id="UP001060085">
    <property type="component" value="Linkage Group LG05"/>
</dbReference>
<organism evidence="1 2">
    <name type="scientific">Catharanthus roseus</name>
    <name type="common">Madagascar periwinkle</name>
    <name type="synonym">Vinca rosea</name>
    <dbReference type="NCBI Taxonomy" id="4058"/>
    <lineage>
        <taxon>Eukaryota</taxon>
        <taxon>Viridiplantae</taxon>
        <taxon>Streptophyta</taxon>
        <taxon>Embryophyta</taxon>
        <taxon>Tracheophyta</taxon>
        <taxon>Spermatophyta</taxon>
        <taxon>Magnoliopsida</taxon>
        <taxon>eudicotyledons</taxon>
        <taxon>Gunneridae</taxon>
        <taxon>Pentapetalae</taxon>
        <taxon>asterids</taxon>
        <taxon>lamiids</taxon>
        <taxon>Gentianales</taxon>
        <taxon>Apocynaceae</taxon>
        <taxon>Rauvolfioideae</taxon>
        <taxon>Vinceae</taxon>
        <taxon>Catharanthinae</taxon>
        <taxon>Catharanthus</taxon>
    </lineage>
</organism>
<evidence type="ECO:0000313" key="2">
    <source>
        <dbReference type="Proteomes" id="UP001060085"/>
    </source>
</evidence>